<dbReference type="InterPro" id="IPR036691">
    <property type="entry name" value="Endo/exonu/phosph_ase_sf"/>
</dbReference>
<protein>
    <submittedName>
        <fullName evidence="1">Uncharacterized protein</fullName>
    </submittedName>
</protein>
<keyword evidence="2" id="KW-1185">Reference proteome</keyword>
<evidence type="ECO:0000313" key="2">
    <source>
        <dbReference type="Proteomes" id="UP001303046"/>
    </source>
</evidence>
<dbReference type="Gene3D" id="3.60.10.10">
    <property type="entry name" value="Endonuclease/exonuclease/phosphatase"/>
    <property type="match status" value="1"/>
</dbReference>
<dbReference type="EMBL" id="JAVFWL010000006">
    <property type="protein sequence ID" value="KAK6762871.1"/>
    <property type="molecule type" value="Genomic_DNA"/>
</dbReference>
<organism evidence="1 2">
    <name type="scientific">Necator americanus</name>
    <name type="common">Human hookworm</name>
    <dbReference type="NCBI Taxonomy" id="51031"/>
    <lineage>
        <taxon>Eukaryota</taxon>
        <taxon>Metazoa</taxon>
        <taxon>Ecdysozoa</taxon>
        <taxon>Nematoda</taxon>
        <taxon>Chromadorea</taxon>
        <taxon>Rhabditida</taxon>
        <taxon>Rhabditina</taxon>
        <taxon>Rhabditomorpha</taxon>
        <taxon>Strongyloidea</taxon>
        <taxon>Ancylostomatidae</taxon>
        <taxon>Bunostominae</taxon>
        <taxon>Necator</taxon>
    </lineage>
</organism>
<evidence type="ECO:0000313" key="1">
    <source>
        <dbReference type="EMBL" id="KAK6762871.1"/>
    </source>
</evidence>
<dbReference type="Proteomes" id="UP001303046">
    <property type="component" value="Unassembled WGS sequence"/>
</dbReference>
<proteinExistence type="predicted"/>
<gene>
    <name evidence="1" type="primary">Necator_chrX.g23703</name>
    <name evidence="1" type="ORF">RB195_023539</name>
</gene>
<reference evidence="1 2" key="1">
    <citation type="submission" date="2023-08" db="EMBL/GenBank/DDBJ databases">
        <title>A Necator americanus chromosomal reference genome.</title>
        <authorList>
            <person name="Ilik V."/>
            <person name="Petrzelkova K.J."/>
            <person name="Pardy F."/>
            <person name="Fuh T."/>
            <person name="Niatou-Singa F.S."/>
            <person name="Gouil Q."/>
            <person name="Baker L."/>
            <person name="Ritchie M.E."/>
            <person name="Jex A.R."/>
            <person name="Gazzola D."/>
            <person name="Li H."/>
            <person name="Toshio Fujiwara R."/>
            <person name="Zhan B."/>
            <person name="Aroian R.V."/>
            <person name="Pafco B."/>
            <person name="Schwarz E.M."/>
        </authorList>
    </citation>
    <scope>NUCLEOTIDE SEQUENCE [LARGE SCALE GENOMIC DNA]</scope>
    <source>
        <strain evidence="1 2">Aroian</strain>
        <tissue evidence="1">Whole animal</tissue>
    </source>
</reference>
<name>A0ABR1ELY7_NECAM</name>
<sequence length="260" mass="29341">MEEELAPARPVRRSTGVKVIKQLENELPNSARNFFLREKALELQRNGWSSSGEPLQLDINSHVLQKLTAEHRNDYSSLMKEFTLRSSKSALVQMRDRREQGLVSAHAPMETTEDYNKDAFYDELPAVISKTPCQQAAIIGIDANAKMGLEQQSYVLEKWYCAGEQTSNNGLVDFCEEINLIIASTLKRSQTTFRKDNTPLSDIQKSSDEVLVVDPRRQRSQAANLPIRSSPYHDVQIGDLCRISNDGGEMGRLRDVKEAV</sequence>
<comment type="caution">
    <text evidence="1">The sequence shown here is derived from an EMBL/GenBank/DDBJ whole genome shotgun (WGS) entry which is preliminary data.</text>
</comment>
<accession>A0ABR1ELY7</accession>